<dbReference type="InterPro" id="IPR036264">
    <property type="entry name" value="Bact_exopeptidase_dim_dom"/>
</dbReference>
<dbReference type="InterPro" id="IPR017439">
    <property type="entry name" value="Amidohydrolase"/>
</dbReference>
<dbReference type="PIRSF" id="PIRSF005962">
    <property type="entry name" value="Pept_M20D_amidohydro"/>
    <property type="match status" value="1"/>
</dbReference>
<evidence type="ECO:0000256" key="1">
    <source>
        <dbReference type="ARBA" id="ARBA00022801"/>
    </source>
</evidence>
<dbReference type="Pfam" id="PF01546">
    <property type="entry name" value="Peptidase_M20"/>
    <property type="match status" value="1"/>
</dbReference>
<dbReference type="CDD" id="cd05666">
    <property type="entry name" value="M20_Acy1-like"/>
    <property type="match status" value="1"/>
</dbReference>
<dbReference type="Gene3D" id="3.40.630.10">
    <property type="entry name" value="Zn peptidases"/>
    <property type="match status" value="1"/>
</dbReference>
<proteinExistence type="predicted"/>
<name>A0ABX4JIM4_9HYPH</name>
<dbReference type="Gene3D" id="3.30.70.360">
    <property type="match status" value="1"/>
</dbReference>
<dbReference type="EMBL" id="NWSY01000036">
    <property type="protein sequence ID" value="PDT19730.1"/>
    <property type="molecule type" value="Genomic_DNA"/>
</dbReference>
<dbReference type="Proteomes" id="UP000219914">
    <property type="component" value="Unassembled WGS sequence"/>
</dbReference>
<dbReference type="PANTHER" id="PTHR11014:SF63">
    <property type="entry name" value="METALLOPEPTIDASE, PUTATIVE (AFU_ORTHOLOGUE AFUA_6G09600)-RELATED"/>
    <property type="match status" value="1"/>
</dbReference>
<evidence type="ECO:0000313" key="2">
    <source>
        <dbReference type="EMBL" id="PDT19730.1"/>
    </source>
</evidence>
<reference evidence="2 3" key="1">
    <citation type="submission" date="2017-09" db="EMBL/GenBank/DDBJ databases">
        <title>Comparative genomics of rhizobia isolated from Phaseolus vulgaris in China.</title>
        <authorList>
            <person name="Tong W."/>
        </authorList>
    </citation>
    <scope>NUCLEOTIDE SEQUENCE [LARGE SCALE GENOMIC DNA]</scope>
    <source>
        <strain evidence="2 3">FH14</strain>
    </source>
</reference>
<evidence type="ECO:0000313" key="3">
    <source>
        <dbReference type="Proteomes" id="UP000219914"/>
    </source>
</evidence>
<accession>A0ABX4JIM4</accession>
<dbReference type="InterPro" id="IPR002933">
    <property type="entry name" value="Peptidase_M20"/>
</dbReference>
<dbReference type="SUPFAM" id="SSF53187">
    <property type="entry name" value="Zn-dependent exopeptidases"/>
    <property type="match status" value="1"/>
</dbReference>
<dbReference type="PANTHER" id="PTHR11014">
    <property type="entry name" value="PEPTIDASE M20 FAMILY MEMBER"/>
    <property type="match status" value="1"/>
</dbReference>
<comment type="caution">
    <text evidence="2">The sequence shown here is derived from an EMBL/GenBank/DDBJ whole genome shotgun (WGS) entry which is preliminary data.</text>
</comment>
<dbReference type="SUPFAM" id="SSF55031">
    <property type="entry name" value="Bacterial exopeptidase dimerisation domain"/>
    <property type="match status" value="1"/>
</dbReference>
<keyword evidence="3" id="KW-1185">Reference proteome</keyword>
<organism evidence="2 3">
    <name type="scientific">Rhizobium hidalgonense</name>
    <dbReference type="NCBI Taxonomy" id="1538159"/>
    <lineage>
        <taxon>Bacteria</taxon>
        <taxon>Pseudomonadati</taxon>
        <taxon>Pseudomonadota</taxon>
        <taxon>Alphaproteobacteria</taxon>
        <taxon>Hyphomicrobiales</taxon>
        <taxon>Rhizobiaceae</taxon>
        <taxon>Rhizobium/Agrobacterium group</taxon>
        <taxon>Rhizobium</taxon>
    </lineage>
</organism>
<keyword evidence="1" id="KW-0378">Hydrolase</keyword>
<sequence length="386" mass="41748">MSVDDKILEQDMIAWRRDLHSHPEFGFEEKRTAAFIAQKLREFGLDEVVEGVGGTGVVGTLRRGGGNRSIGLRADMDALRITEQGDKSYRSQTAGVMHACGHDGHTAMLLGAARMLSADGDFDGTVRFIFQPAEEWGKGALAMLGDGLMTRFPFDEIYGLHNMPGLAVGVFQTRVGPIMSAEDNFEIVLKGVGGHAARPHSGNEVLVTACALVTNLQTIVSRRLDPTDIGVVSVTELLTDGTRNALPGLARILGDARSFRPEVSAAIEKQMRLIAEGTALAHNVSAEVTYTREFVPLLNDPALVEEAFAAARDVFPAENIKVRREPMTGSEDFARFLDHVPGCFVFLGNGEGSAPLHNPNYDFNDAGLLHGANFHASIVRRRLGAN</sequence>
<protein>
    <submittedName>
        <fullName evidence="2">Amidohydrolase</fullName>
    </submittedName>
</protein>
<dbReference type="RefSeq" id="WP_097537269.1">
    <property type="nucleotide sequence ID" value="NZ_JAVLSE010000010.1"/>
</dbReference>
<dbReference type="NCBIfam" id="TIGR01891">
    <property type="entry name" value="amidohydrolases"/>
    <property type="match status" value="1"/>
</dbReference>
<gene>
    <name evidence="2" type="ORF">CO674_31250</name>
</gene>